<keyword evidence="8" id="KW-0239">DNA-directed DNA polymerase</keyword>
<dbReference type="InterPro" id="IPR039537">
    <property type="entry name" value="Retrotran_Ty1/copia-like"/>
</dbReference>
<dbReference type="InterPro" id="IPR001584">
    <property type="entry name" value="Integrase_cat-core"/>
</dbReference>
<evidence type="ECO:0000256" key="3">
    <source>
        <dbReference type="ARBA" id="ARBA00022759"/>
    </source>
</evidence>
<keyword evidence="9" id="KW-0233">DNA recombination</keyword>
<keyword evidence="6" id="KW-0229">DNA integration</keyword>
<keyword evidence="4" id="KW-0378">Hydrolase</keyword>
<name>A0A225VRR0_9STRA</name>
<keyword evidence="12" id="KW-1185">Reference proteome</keyword>
<dbReference type="GO" id="GO:0003964">
    <property type="term" value="F:RNA-directed DNA polymerase activity"/>
    <property type="evidence" value="ECO:0007669"/>
    <property type="project" value="UniProtKB-KW"/>
</dbReference>
<evidence type="ECO:0000256" key="1">
    <source>
        <dbReference type="ARBA" id="ARBA00022722"/>
    </source>
</evidence>
<dbReference type="OrthoDB" id="6772736at2759"/>
<dbReference type="AlphaFoldDB" id="A0A225VRR0"/>
<dbReference type="Gene3D" id="3.30.420.10">
    <property type="entry name" value="Ribonuclease H-like superfamily/Ribonuclease H"/>
    <property type="match status" value="1"/>
</dbReference>
<dbReference type="GO" id="GO:0006310">
    <property type="term" value="P:DNA recombination"/>
    <property type="evidence" value="ECO:0007669"/>
    <property type="project" value="UniProtKB-KW"/>
</dbReference>
<evidence type="ECO:0000313" key="11">
    <source>
        <dbReference type="EMBL" id="OWZ08146.1"/>
    </source>
</evidence>
<dbReference type="GO" id="GO:0003887">
    <property type="term" value="F:DNA-directed DNA polymerase activity"/>
    <property type="evidence" value="ECO:0007669"/>
    <property type="project" value="UniProtKB-KW"/>
</dbReference>
<dbReference type="PROSITE" id="PS50994">
    <property type="entry name" value="INTEGRASE"/>
    <property type="match status" value="1"/>
</dbReference>
<reference evidence="12" key="1">
    <citation type="submission" date="2017-03" db="EMBL/GenBank/DDBJ databases">
        <title>Phytopthora megakarya and P. palmivora, two closely related causual agents of cacao black pod achieved similar genome size and gene model numbers by different mechanisms.</title>
        <authorList>
            <person name="Ali S."/>
            <person name="Shao J."/>
            <person name="Larry D.J."/>
            <person name="Kronmiller B."/>
            <person name="Shen D."/>
            <person name="Strem M.D."/>
            <person name="Melnick R.L."/>
            <person name="Guiltinan M.J."/>
            <person name="Tyler B.M."/>
            <person name="Meinhardt L.W."/>
            <person name="Bailey B.A."/>
        </authorList>
    </citation>
    <scope>NUCLEOTIDE SEQUENCE [LARGE SCALE GENOMIC DNA]</scope>
    <source>
        <strain evidence="12">zdho120</strain>
    </source>
</reference>
<organism evidence="11 12">
    <name type="scientific">Phytophthora megakarya</name>
    <dbReference type="NCBI Taxonomy" id="4795"/>
    <lineage>
        <taxon>Eukaryota</taxon>
        <taxon>Sar</taxon>
        <taxon>Stramenopiles</taxon>
        <taxon>Oomycota</taxon>
        <taxon>Peronosporomycetes</taxon>
        <taxon>Peronosporales</taxon>
        <taxon>Peronosporaceae</taxon>
        <taxon>Phytophthora</taxon>
    </lineage>
</organism>
<evidence type="ECO:0000256" key="9">
    <source>
        <dbReference type="ARBA" id="ARBA00023172"/>
    </source>
</evidence>
<gene>
    <name evidence="11" type="ORF">PHMEG_00019357</name>
</gene>
<keyword evidence="2" id="KW-0479">Metal-binding</keyword>
<keyword evidence="7" id="KW-0695">RNA-directed DNA polymerase</keyword>
<evidence type="ECO:0000256" key="2">
    <source>
        <dbReference type="ARBA" id="ARBA00022723"/>
    </source>
</evidence>
<feature type="domain" description="Integrase catalytic" evidence="10">
    <location>
        <begin position="1"/>
        <end position="127"/>
    </location>
</feature>
<dbReference type="GO" id="GO:0004519">
    <property type="term" value="F:endonuclease activity"/>
    <property type="evidence" value="ECO:0007669"/>
    <property type="project" value="UniProtKB-KW"/>
</dbReference>
<keyword evidence="1" id="KW-0540">Nuclease</keyword>
<dbReference type="GO" id="GO:0016787">
    <property type="term" value="F:hydrolase activity"/>
    <property type="evidence" value="ECO:0007669"/>
    <property type="project" value="UniProtKB-KW"/>
</dbReference>
<evidence type="ECO:0000313" key="12">
    <source>
        <dbReference type="Proteomes" id="UP000198211"/>
    </source>
</evidence>
<evidence type="ECO:0000256" key="4">
    <source>
        <dbReference type="ARBA" id="ARBA00022801"/>
    </source>
</evidence>
<dbReference type="Pfam" id="PF00665">
    <property type="entry name" value="rve"/>
    <property type="match status" value="1"/>
</dbReference>
<keyword evidence="8" id="KW-0548">Nucleotidyltransferase</keyword>
<keyword evidence="3" id="KW-0255">Endonuclease</keyword>
<dbReference type="PANTHER" id="PTHR42648">
    <property type="entry name" value="TRANSPOSASE, PUTATIVE-RELATED"/>
    <property type="match status" value="1"/>
</dbReference>
<evidence type="ECO:0000256" key="5">
    <source>
        <dbReference type="ARBA" id="ARBA00022842"/>
    </source>
</evidence>
<protein>
    <submittedName>
        <fullName evidence="11">Gag-pol Polyprotein</fullName>
    </submittedName>
</protein>
<dbReference type="EMBL" id="NBNE01003258">
    <property type="protein sequence ID" value="OWZ08146.1"/>
    <property type="molecule type" value="Genomic_DNA"/>
</dbReference>
<dbReference type="Proteomes" id="UP000198211">
    <property type="component" value="Unassembled WGS sequence"/>
</dbReference>
<evidence type="ECO:0000256" key="8">
    <source>
        <dbReference type="ARBA" id="ARBA00022932"/>
    </source>
</evidence>
<dbReference type="InterPro" id="IPR036397">
    <property type="entry name" value="RNaseH_sf"/>
</dbReference>
<dbReference type="GO" id="GO:0003676">
    <property type="term" value="F:nucleic acid binding"/>
    <property type="evidence" value="ECO:0007669"/>
    <property type="project" value="InterPro"/>
</dbReference>
<keyword evidence="8" id="KW-0808">Transferase</keyword>
<dbReference type="PANTHER" id="PTHR42648:SF11">
    <property type="entry name" value="TRANSPOSON TY4-P GAG-POL POLYPROTEIN"/>
    <property type="match status" value="1"/>
</dbReference>
<dbReference type="GO" id="GO:0046872">
    <property type="term" value="F:metal ion binding"/>
    <property type="evidence" value="ECO:0007669"/>
    <property type="project" value="UniProtKB-KW"/>
</dbReference>
<dbReference type="InterPro" id="IPR012337">
    <property type="entry name" value="RNaseH-like_sf"/>
</dbReference>
<dbReference type="SUPFAM" id="SSF53098">
    <property type="entry name" value="Ribonuclease H-like"/>
    <property type="match status" value="1"/>
</dbReference>
<comment type="caution">
    <text evidence="11">The sequence shown here is derived from an EMBL/GenBank/DDBJ whole genome shotgun (WGS) entry which is preliminary data.</text>
</comment>
<evidence type="ECO:0000259" key="10">
    <source>
        <dbReference type="PROSITE" id="PS50994"/>
    </source>
</evidence>
<evidence type="ECO:0000256" key="6">
    <source>
        <dbReference type="ARBA" id="ARBA00022908"/>
    </source>
</evidence>
<evidence type="ECO:0000256" key="7">
    <source>
        <dbReference type="ARBA" id="ARBA00022918"/>
    </source>
</evidence>
<keyword evidence="5" id="KW-0460">Magnesium</keyword>
<dbReference type="GO" id="GO:0015074">
    <property type="term" value="P:DNA integration"/>
    <property type="evidence" value="ECO:0007669"/>
    <property type="project" value="UniProtKB-KW"/>
</dbReference>
<sequence>MDTNGPMRTLGVYGTAGSIRYFLRIIDDQTLWRWTFVIRKKTEVQIKMKELLLQLEREGKFTIKRILSDGGTEFVNAALKAFCTDMGVTFQTSNPYTPEENGAAERDHQTKMGKVRCALRDANLPAK</sequence>
<proteinExistence type="predicted"/>
<accession>A0A225VRR0</accession>